<dbReference type="Pfam" id="PF01925">
    <property type="entry name" value="TauE"/>
    <property type="match status" value="2"/>
</dbReference>
<keyword evidence="5 6" id="KW-0472">Membrane</keyword>
<reference evidence="7 8" key="1">
    <citation type="journal article" date="2013" name="Int. J. Syst. Evol. Microbiol.">
        <title>Ilumatobacter nonamiense sp. nov. and Ilumatobacter coccineum sp. nov., isolated from seashore sand.</title>
        <authorList>
            <person name="Matsumoto A."/>
            <person name="Kasai H."/>
            <person name="Matsuo Y."/>
            <person name="Shizuri Y."/>
            <person name="Ichikawa N."/>
            <person name="Fujita N."/>
            <person name="Omura S."/>
            <person name="Takahashi Y."/>
        </authorList>
    </citation>
    <scope>NUCLEOTIDE SEQUENCE [LARGE SCALE GENOMIC DNA]</scope>
    <source>
        <strain evidence="8">NBRC 103263 / KCTC 29153 / YM16-304</strain>
    </source>
</reference>
<dbReference type="Proteomes" id="UP000011863">
    <property type="component" value="Chromosome"/>
</dbReference>
<evidence type="ECO:0000256" key="2">
    <source>
        <dbReference type="ARBA" id="ARBA00009142"/>
    </source>
</evidence>
<feature type="transmembrane region" description="Helical" evidence="6">
    <location>
        <begin position="12"/>
        <end position="41"/>
    </location>
</feature>
<evidence type="ECO:0000256" key="4">
    <source>
        <dbReference type="ARBA" id="ARBA00022989"/>
    </source>
</evidence>
<evidence type="ECO:0000256" key="3">
    <source>
        <dbReference type="ARBA" id="ARBA00022692"/>
    </source>
</evidence>
<feature type="transmembrane region" description="Helical" evidence="6">
    <location>
        <begin position="76"/>
        <end position="97"/>
    </location>
</feature>
<proteinExistence type="inferred from homology"/>
<evidence type="ECO:0000256" key="1">
    <source>
        <dbReference type="ARBA" id="ARBA00004141"/>
    </source>
</evidence>
<feature type="transmembrane region" description="Helical" evidence="6">
    <location>
        <begin position="231"/>
        <end position="249"/>
    </location>
</feature>
<dbReference type="PANTHER" id="PTHR43701">
    <property type="entry name" value="MEMBRANE TRANSPORTER PROTEIN MJ0441-RELATED"/>
    <property type="match status" value="1"/>
</dbReference>
<dbReference type="GO" id="GO:0005886">
    <property type="term" value="C:plasma membrane"/>
    <property type="evidence" value="ECO:0007669"/>
    <property type="project" value="UniProtKB-SubCell"/>
</dbReference>
<feature type="transmembrane region" description="Helical" evidence="6">
    <location>
        <begin position="134"/>
        <end position="156"/>
    </location>
</feature>
<feature type="transmembrane region" description="Helical" evidence="6">
    <location>
        <begin position="204"/>
        <end position="225"/>
    </location>
</feature>
<keyword evidence="3 6" id="KW-0812">Transmembrane</keyword>
<dbReference type="EMBL" id="AP012057">
    <property type="protein sequence ID" value="BAN02639.1"/>
    <property type="molecule type" value="Genomic_DNA"/>
</dbReference>
<accession>A0A6C7EBR9</accession>
<comment type="subcellular location">
    <subcellularLocation>
        <location evidence="6">Cell membrane</location>
        <topology evidence="6">Multi-pass membrane protein</topology>
    </subcellularLocation>
    <subcellularLocation>
        <location evidence="1">Membrane</location>
        <topology evidence="1">Multi-pass membrane protein</topology>
    </subcellularLocation>
</comment>
<sequence>MPTAGHVTPWKGLLIGAIAGMLSGLFGIGGGIVIVPALLALTKMERKLAHGTSLAATLPIAAASLVTYAANDNVDWPFAACLAVGAIVGAVVGTHLLQVIPKTPLTIIFIVTILATAVRLLLSDEVVGRDQLSVLGGIALVVIGFVTGTLAGLLGIGGGVIMVPAMVVLFSQVPVIAKGTSVAVIVPSSIVGTIRNRKKRNADIPLAAAIGVAGIVSAVVGSIISDGISDGVSNAMFAILLVLVALLQIRTLFPSRGDDSLLDASDTTGDA</sequence>
<keyword evidence="4 6" id="KW-1133">Transmembrane helix</keyword>
<evidence type="ECO:0000313" key="8">
    <source>
        <dbReference type="Proteomes" id="UP000011863"/>
    </source>
</evidence>
<dbReference type="InterPro" id="IPR051598">
    <property type="entry name" value="TSUP/Inactive_protease-like"/>
</dbReference>
<keyword evidence="8" id="KW-1185">Reference proteome</keyword>
<protein>
    <recommendedName>
        <fullName evidence="6">Probable membrane transporter protein</fullName>
    </recommendedName>
</protein>
<feature type="transmembrane region" description="Helical" evidence="6">
    <location>
        <begin position="104"/>
        <end position="122"/>
    </location>
</feature>
<dbReference type="InterPro" id="IPR002781">
    <property type="entry name" value="TM_pro_TauE-like"/>
</dbReference>
<gene>
    <name evidence="7" type="ORF">YM304_23250</name>
</gene>
<evidence type="ECO:0000313" key="7">
    <source>
        <dbReference type="EMBL" id="BAN02639.1"/>
    </source>
</evidence>
<organism evidence="7 8">
    <name type="scientific">Ilumatobacter coccineus (strain NBRC 103263 / KCTC 29153 / YM16-304)</name>
    <dbReference type="NCBI Taxonomy" id="1313172"/>
    <lineage>
        <taxon>Bacteria</taxon>
        <taxon>Bacillati</taxon>
        <taxon>Actinomycetota</taxon>
        <taxon>Acidimicrobiia</taxon>
        <taxon>Acidimicrobiales</taxon>
        <taxon>Ilumatobacteraceae</taxon>
        <taxon>Ilumatobacter</taxon>
    </lineage>
</organism>
<name>A0A6C7EBR9_ILUCY</name>
<evidence type="ECO:0000256" key="5">
    <source>
        <dbReference type="ARBA" id="ARBA00023136"/>
    </source>
</evidence>
<dbReference type="AlphaFoldDB" id="A0A6C7EBR9"/>
<evidence type="ECO:0000256" key="6">
    <source>
        <dbReference type="RuleBase" id="RU363041"/>
    </source>
</evidence>
<feature type="transmembrane region" description="Helical" evidence="6">
    <location>
        <begin position="48"/>
        <end position="70"/>
    </location>
</feature>
<dbReference type="KEGG" id="aym:YM304_23250"/>
<dbReference type="PANTHER" id="PTHR43701:SF2">
    <property type="entry name" value="MEMBRANE TRANSPORTER PROTEIN YJNA-RELATED"/>
    <property type="match status" value="1"/>
</dbReference>
<comment type="similarity">
    <text evidence="2 6">Belongs to the 4-toluene sulfonate uptake permease (TSUP) (TC 2.A.102) family.</text>
</comment>
<keyword evidence="6" id="KW-1003">Cell membrane</keyword>